<evidence type="ECO:0000313" key="3">
    <source>
        <dbReference type="Proteomes" id="UP000627838"/>
    </source>
</evidence>
<sequence length="78" mass="8293">MRNLPMAPSDVRSYALDGVAWRKSTRSQGQGADCVELARVAGVVGVRDSKDPEGPVLAVAPSVARVVAARIKRGQYDL</sequence>
<proteinExistence type="predicted"/>
<name>A0ABR9JMX5_9ACTN</name>
<dbReference type="Pfam" id="PF04149">
    <property type="entry name" value="DUF397"/>
    <property type="match status" value="1"/>
</dbReference>
<dbReference type="RefSeq" id="WP_225961072.1">
    <property type="nucleotide sequence ID" value="NZ_JADBDZ010000001.1"/>
</dbReference>
<dbReference type="InterPro" id="IPR007278">
    <property type="entry name" value="DUF397"/>
</dbReference>
<dbReference type="Proteomes" id="UP000627838">
    <property type="component" value="Unassembled WGS sequence"/>
</dbReference>
<evidence type="ECO:0000313" key="2">
    <source>
        <dbReference type="EMBL" id="MBE1531892.1"/>
    </source>
</evidence>
<organism evidence="2 3">
    <name type="scientific">Actinomadura algeriensis</name>
    <dbReference type="NCBI Taxonomy" id="1679523"/>
    <lineage>
        <taxon>Bacteria</taxon>
        <taxon>Bacillati</taxon>
        <taxon>Actinomycetota</taxon>
        <taxon>Actinomycetes</taxon>
        <taxon>Streptosporangiales</taxon>
        <taxon>Thermomonosporaceae</taxon>
        <taxon>Actinomadura</taxon>
    </lineage>
</organism>
<dbReference type="EMBL" id="JADBDZ010000001">
    <property type="protein sequence ID" value="MBE1531892.1"/>
    <property type="molecule type" value="Genomic_DNA"/>
</dbReference>
<protein>
    <recommendedName>
        <fullName evidence="1">DUF397 domain-containing protein</fullName>
    </recommendedName>
</protein>
<gene>
    <name evidence="2" type="ORF">H4W34_001725</name>
</gene>
<reference evidence="2 3" key="1">
    <citation type="submission" date="2020-10" db="EMBL/GenBank/DDBJ databases">
        <title>Sequencing the genomes of 1000 actinobacteria strains.</title>
        <authorList>
            <person name="Klenk H.-P."/>
        </authorList>
    </citation>
    <scope>NUCLEOTIDE SEQUENCE [LARGE SCALE GENOMIC DNA]</scope>
    <source>
        <strain evidence="2 3">DSM 46744</strain>
    </source>
</reference>
<comment type="caution">
    <text evidence="2">The sequence shown here is derived from an EMBL/GenBank/DDBJ whole genome shotgun (WGS) entry which is preliminary data.</text>
</comment>
<keyword evidence="3" id="KW-1185">Reference proteome</keyword>
<evidence type="ECO:0000259" key="1">
    <source>
        <dbReference type="Pfam" id="PF04149"/>
    </source>
</evidence>
<accession>A0ABR9JMX5</accession>
<feature type="domain" description="DUF397" evidence="1">
    <location>
        <begin position="20"/>
        <end position="63"/>
    </location>
</feature>